<gene>
    <name evidence="10" type="ORF">A3770_13p68940</name>
</gene>
<dbReference type="GO" id="GO:0005506">
    <property type="term" value="F:iron ion binding"/>
    <property type="evidence" value="ECO:0007669"/>
    <property type="project" value="InterPro"/>
</dbReference>
<dbReference type="AlphaFoldDB" id="A0A5B8MVV0"/>
<dbReference type="Gene3D" id="1.10.800.10">
    <property type="entry name" value="Aromatic amino acid hydroxylase"/>
    <property type="match status" value="1"/>
</dbReference>
<dbReference type="EMBL" id="CP031046">
    <property type="protein sequence ID" value="QDZ24376.1"/>
    <property type="molecule type" value="Genomic_DNA"/>
</dbReference>
<evidence type="ECO:0000256" key="6">
    <source>
        <dbReference type="ARBA" id="ARBA00023004"/>
    </source>
</evidence>
<dbReference type="InterPro" id="IPR036329">
    <property type="entry name" value="Aro-AA_hydroxylase_C_sf"/>
</dbReference>
<dbReference type="PROSITE" id="PS00367">
    <property type="entry name" value="BH4_AAA_HYDROXYL_1"/>
    <property type="match status" value="1"/>
</dbReference>
<keyword evidence="11" id="KW-1185">Reference proteome</keyword>
<feature type="binding site" evidence="8">
    <location>
        <position position="277"/>
    </location>
    <ligand>
        <name>Fe cation</name>
        <dbReference type="ChEBI" id="CHEBI:24875"/>
    </ligand>
</feature>
<reference evidence="10 11" key="1">
    <citation type="submission" date="2018-07" db="EMBL/GenBank/DDBJ databases">
        <title>The complete nuclear genome of the prasinophyte Chloropicon primus (CCMP1205).</title>
        <authorList>
            <person name="Pombert J.-F."/>
            <person name="Otis C."/>
            <person name="Turmel M."/>
            <person name="Lemieux C."/>
        </authorList>
    </citation>
    <scope>NUCLEOTIDE SEQUENCE [LARGE SCALE GENOMIC DNA]</scope>
    <source>
        <strain evidence="10 11">CCMP1205</strain>
    </source>
</reference>
<dbReference type="PANTHER" id="PTHR11473">
    <property type="entry name" value="AROMATIC AMINO ACID HYDROXYLASE"/>
    <property type="match status" value="1"/>
</dbReference>
<evidence type="ECO:0000256" key="8">
    <source>
        <dbReference type="PIRSR" id="PIRSR601273-2"/>
    </source>
</evidence>
<evidence type="ECO:0000313" key="10">
    <source>
        <dbReference type="EMBL" id="QDZ24376.1"/>
    </source>
</evidence>
<evidence type="ECO:0000256" key="5">
    <source>
        <dbReference type="ARBA" id="ARBA00023002"/>
    </source>
</evidence>
<accession>A0A5B8MVV0</accession>
<organism evidence="10 11">
    <name type="scientific">Chloropicon primus</name>
    <dbReference type="NCBI Taxonomy" id="1764295"/>
    <lineage>
        <taxon>Eukaryota</taxon>
        <taxon>Viridiplantae</taxon>
        <taxon>Chlorophyta</taxon>
        <taxon>Chloropicophyceae</taxon>
        <taxon>Chloropicales</taxon>
        <taxon>Chloropicaceae</taxon>
        <taxon>Chloropicon</taxon>
    </lineage>
</organism>
<keyword evidence="7" id="KW-0503">Monooxygenase</keyword>
<name>A0A5B8MVV0_9CHLO</name>
<dbReference type="SUPFAM" id="SSF56534">
    <property type="entry name" value="Aromatic aminoacid monoxygenases, catalytic and oligomerization domains"/>
    <property type="match status" value="1"/>
</dbReference>
<evidence type="ECO:0000256" key="3">
    <source>
        <dbReference type="ARBA" id="ARBA00011995"/>
    </source>
</evidence>
<evidence type="ECO:0000313" key="11">
    <source>
        <dbReference type="Proteomes" id="UP000316726"/>
    </source>
</evidence>
<dbReference type="Proteomes" id="UP000316726">
    <property type="component" value="Chromosome 13"/>
</dbReference>
<dbReference type="InterPro" id="IPR036951">
    <property type="entry name" value="ArAA_hydroxylase_sf"/>
</dbReference>
<keyword evidence="5" id="KW-0560">Oxidoreductase</keyword>
<dbReference type="InterPro" id="IPR018301">
    <property type="entry name" value="ArAA_hydroxylase_Fe/CU_BS"/>
</dbReference>
<proteinExistence type="inferred from homology"/>
<dbReference type="PROSITE" id="PS51410">
    <property type="entry name" value="BH4_AAA_HYDROXYL_2"/>
    <property type="match status" value="1"/>
</dbReference>
<feature type="binding site" evidence="8">
    <location>
        <position position="232"/>
    </location>
    <ligand>
        <name>Fe cation</name>
        <dbReference type="ChEBI" id="CHEBI:24875"/>
    </ligand>
</feature>
<dbReference type="STRING" id="1764295.A0A5B8MVV0"/>
<evidence type="ECO:0000256" key="2">
    <source>
        <dbReference type="ARBA" id="ARBA00009712"/>
    </source>
</evidence>
<evidence type="ECO:0000259" key="9">
    <source>
        <dbReference type="PROSITE" id="PS51410"/>
    </source>
</evidence>
<comment type="similarity">
    <text evidence="2">Belongs to the biopterin-dependent aromatic amino acid hydroxylase family.</text>
</comment>
<dbReference type="GO" id="GO:0004505">
    <property type="term" value="F:phenylalanine 4-monooxygenase activity"/>
    <property type="evidence" value="ECO:0007669"/>
    <property type="project" value="UniProtKB-EC"/>
</dbReference>
<dbReference type="PRINTS" id="PR00372">
    <property type="entry name" value="FYWHYDRXLASE"/>
</dbReference>
<keyword evidence="4 8" id="KW-0479">Metal-binding</keyword>
<dbReference type="EC" id="1.14.16.1" evidence="3"/>
<keyword evidence="6 8" id="KW-0408">Iron</keyword>
<feature type="domain" description="Biopterin-dependent aromatic amino acid hydroxylase family profile" evidence="9">
    <location>
        <begin position="59"/>
        <end position="358"/>
    </location>
</feature>
<evidence type="ECO:0000256" key="1">
    <source>
        <dbReference type="ARBA" id="ARBA00001954"/>
    </source>
</evidence>
<evidence type="ECO:0000256" key="4">
    <source>
        <dbReference type="ARBA" id="ARBA00022723"/>
    </source>
</evidence>
<protein>
    <recommendedName>
        <fullName evidence="3">phenylalanine 4-monooxygenase</fullName>
        <ecNumber evidence="3">1.14.16.1</ecNumber>
    </recommendedName>
</protein>
<feature type="binding site" evidence="8">
    <location>
        <position position="237"/>
    </location>
    <ligand>
        <name>Fe cation</name>
        <dbReference type="ChEBI" id="CHEBI:24875"/>
    </ligand>
</feature>
<dbReference type="InterPro" id="IPR001273">
    <property type="entry name" value="ArAA_hydroxylase"/>
</dbReference>
<dbReference type="Pfam" id="PF00351">
    <property type="entry name" value="Biopterin_H"/>
    <property type="match status" value="1"/>
</dbReference>
<dbReference type="OrthoDB" id="983542at2759"/>
<dbReference type="InterPro" id="IPR019774">
    <property type="entry name" value="Aromatic-AA_hydroxylase_C"/>
</dbReference>
<sequence>MVGGRGVRGCVGLGGKVEGSRSFARYPCGGVRSESGRRFGGAARRQEVLARRQEVLARAAPPLENEQNEEVRVIPTSIHDIDNGKILGFDHNLSEDHPGFKDEDYKQRRSWIAGLARDILPGDEIPRLEYRPEEVETWAKALEELEQLFPTHACKEFLDAIDKLDFRPDVVPQLQDVHQVLQETSGFAIRPVAGLLHPRDFLNGLAFKTFHSTQYMRHWSQPHYTPEPDLIHEIIGHIPMLTNKYYADMVQQIGLASLYATDKEIWHLTKVYWYTVEFGVVMEDEEIKAFGAGVLSSYGELDHMRTGNPEFAPLDPWAKQPKMSYKDGFQKKYFVLNSFEEGSELLREYSQTFLDRKQ</sequence>
<comment type="cofactor">
    <cofactor evidence="1 8">
        <name>Fe(2+)</name>
        <dbReference type="ChEBI" id="CHEBI:29033"/>
    </cofactor>
</comment>
<dbReference type="PANTHER" id="PTHR11473:SF24">
    <property type="entry name" value="PHENYLALANINE-4-HYDROXYLASE"/>
    <property type="match status" value="1"/>
</dbReference>
<evidence type="ECO:0000256" key="7">
    <source>
        <dbReference type="ARBA" id="ARBA00023033"/>
    </source>
</evidence>